<dbReference type="GO" id="GO:0004252">
    <property type="term" value="F:serine-type endopeptidase activity"/>
    <property type="evidence" value="ECO:0007669"/>
    <property type="project" value="InterPro"/>
</dbReference>
<dbReference type="PANTHER" id="PTHR24276">
    <property type="entry name" value="POLYSERASE-RELATED"/>
    <property type="match status" value="1"/>
</dbReference>
<evidence type="ECO:0000256" key="10">
    <source>
        <dbReference type="SAM" id="SignalP"/>
    </source>
</evidence>
<dbReference type="PROSITE" id="PS00135">
    <property type="entry name" value="TRYPSIN_SER"/>
    <property type="match status" value="1"/>
</dbReference>
<evidence type="ECO:0000256" key="5">
    <source>
        <dbReference type="ARBA" id="ARBA00022825"/>
    </source>
</evidence>
<dbReference type="Gene3D" id="2.40.10.10">
    <property type="entry name" value="Trypsin-like serine proteases"/>
    <property type="match status" value="1"/>
</dbReference>
<dbReference type="RefSeq" id="XP_016926178.4">
    <property type="nucleotide sequence ID" value="XM_017070689.4"/>
</dbReference>
<feature type="signal peptide" evidence="10">
    <location>
        <begin position="1"/>
        <end position="24"/>
    </location>
</feature>
<dbReference type="Pfam" id="PF00089">
    <property type="entry name" value="Trypsin"/>
    <property type="match status" value="1"/>
</dbReference>
<feature type="region of interest" description="Disordered" evidence="9">
    <location>
        <begin position="32"/>
        <end position="71"/>
    </location>
</feature>
<evidence type="ECO:0000256" key="9">
    <source>
        <dbReference type="SAM" id="MobiDB-lite"/>
    </source>
</evidence>
<evidence type="ECO:0000256" key="6">
    <source>
        <dbReference type="ARBA" id="ARBA00023145"/>
    </source>
</evidence>
<keyword evidence="6" id="KW-0865">Zymogen</keyword>
<evidence type="ECO:0000256" key="8">
    <source>
        <dbReference type="RuleBase" id="RU363034"/>
    </source>
</evidence>
<organism evidence="12 13">
    <name type="scientific">Drosophila suzukii</name>
    <name type="common">Spotted-wing drosophila fruit fly</name>
    <dbReference type="NCBI Taxonomy" id="28584"/>
    <lineage>
        <taxon>Eukaryota</taxon>
        <taxon>Metazoa</taxon>
        <taxon>Ecdysozoa</taxon>
        <taxon>Arthropoda</taxon>
        <taxon>Hexapoda</taxon>
        <taxon>Insecta</taxon>
        <taxon>Pterygota</taxon>
        <taxon>Neoptera</taxon>
        <taxon>Endopterygota</taxon>
        <taxon>Diptera</taxon>
        <taxon>Brachycera</taxon>
        <taxon>Muscomorpha</taxon>
        <taxon>Ephydroidea</taxon>
        <taxon>Drosophilidae</taxon>
        <taxon>Drosophila</taxon>
        <taxon>Sophophora</taxon>
    </lineage>
</organism>
<dbReference type="InterPro" id="IPR009003">
    <property type="entry name" value="Peptidase_S1_PA"/>
</dbReference>
<accession>A0AB39Z154</accession>
<reference evidence="13" key="1">
    <citation type="submission" date="2025-08" db="UniProtKB">
        <authorList>
            <consortium name="RefSeq"/>
        </authorList>
    </citation>
    <scope>IDENTIFICATION</scope>
</reference>
<dbReference type="SMART" id="SM00020">
    <property type="entry name" value="Tryp_SPc"/>
    <property type="match status" value="1"/>
</dbReference>
<dbReference type="InterPro" id="IPR033116">
    <property type="entry name" value="TRYPSIN_SER"/>
</dbReference>
<keyword evidence="4 8" id="KW-0378">Hydrolase</keyword>
<dbReference type="SUPFAM" id="SSF50494">
    <property type="entry name" value="Trypsin-like serine proteases"/>
    <property type="match status" value="1"/>
</dbReference>
<keyword evidence="5 8" id="KW-0720">Serine protease</keyword>
<dbReference type="PANTHER" id="PTHR24276:SF94">
    <property type="entry name" value="AT20289P-RELATED"/>
    <property type="match status" value="1"/>
</dbReference>
<evidence type="ECO:0000259" key="11">
    <source>
        <dbReference type="PROSITE" id="PS50240"/>
    </source>
</evidence>
<evidence type="ECO:0000313" key="12">
    <source>
        <dbReference type="Proteomes" id="UP001652628"/>
    </source>
</evidence>
<keyword evidence="2 8" id="KW-0645">Protease</keyword>
<evidence type="ECO:0000256" key="1">
    <source>
        <dbReference type="ARBA" id="ARBA00007664"/>
    </source>
</evidence>
<dbReference type="Proteomes" id="UP001652628">
    <property type="component" value="Chromosome 3"/>
</dbReference>
<name>A0AB39Z154_DROSZ</name>
<dbReference type="GeneID" id="108007084"/>
<keyword evidence="12" id="KW-1185">Reference proteome</keyword>
<dbReference type="CDD" id="cd00190">
    <property type="entry name" value="Tryp_SPc"/>
    <property type="match status" value="1"/>
</dbReference>
<feature type="domain" description="Peptidase S1" evidence="11">
    <location>
        <begin position="78"/>
        <end position="299"/>
    </location>
</feature>
<dbReference type="InterPro" id="IPR018114">
    <property type="entry name" value="TRYPSIN_HIS"/>
</dbReference>
<feature type="chain" id="PRO_5046293389" evidence="10">
    <location>
        <begin position="25"/>
        <end position="301"/>
    </location>
</feature>
<evidence type="ECO:0000256" key="2">
    <source>
        <dbReference type="ARBA" id="ARBA00022670"/>
    </source>
</evidence>
<feature type="compositionally biased region" description="Polar residues" evidence="9">
    <location>
        <begin position="51"/>
        <end position="68"/>
    </location>
</feature>
<evidence type="ECO:0000313" key="13">
    <source>
        <dbReference type="RefSeq" id="XP_016926178.4"/>
    </source>
</evidence>
<dbReference type="InterPro" id="IPR043504">
    <property type="entry name" value="Peptidase_S1_PA_chymotrypsin"/>
</dbReference>
<proteinExistence type="inferred from homology"/>
<evidence type="ECO:0000256" key="7">
    <source>
        <dbReference type="ARBA" id="ARBA00023157"/>
    </source>
</evidence>
<dbReference type="PRINTS" id="PR00722">
    <property type="entry name" value="CHYMOTRYPSIN"/>
</dbReference>
<dbReference type="InterPro" id="IPR050430">
    <property type="entry name" value="Peptidase_S1"/>
</dbReference>
<evidence type="ECO:0000256" key="3">
    <source>
        <dbReference type="ARBA" id="ARBA00022729"/>
    </source>
</evidence>
<sequence>MLWRWDYFILAMLLLAELTDLGETAVARNQRKNRRLRNASGNKLAARRKQAGNSRKVSTKKVNQNKKTATPAKIESRIVGGTSTSVSTAPYIVQLRRGSNLCGGSLLTDRWVITAAHCVKGHSASDFTVRAGTSTLDGSDGITRSVDSIHVAPKFTTNKMNMDAALLKLNETLTGTNIGTISMATSRPKAGANVRIAGWGITRESGTTASQTLEAAQVRVVRQKKCRLNYRGRATITKFMICARAAGKDACSGDSGGPVTRNNVLVGIVSFGYGCARPGYPGVYTDVSAIRQWANKVMANN</sequence>
<gene>
    <name evidence="13" type="primary">LOC108007084</name>
</gene>
<dbReference type="GO" id="GO:0006508">
    <property type="term" value="P:proteolysis"/>
    <property type="evidence" value="ECO:0007669"/>
    <property type="project" value="UniProtKB-KW"/>
</dbReference>
<dbReference type="InterPro" id="IPR001254">
    <property type="entry name" value="Trypsin_dom"/>
</dbReference>
<keyword evidence="3 10" id="KW-0732">Signal</keyword>
<dbReference type="PROSITE" id="PS00134">
    <property type="entry name" value="TRYPSIN_HIS"/>
    <property type="match status" value="1"/>
</dbReference>
<dbReference type="InterPro" id="IPR001314">
    <property type="entry name" value="Peptidase_S1A"/>
</dbReference>
<comment type="similarity">
    <text evidence="1">Belongs to the peptidase S1 family.</text>
</comment>
<dbReference type="PROSITE" id="PS50240">
    <property type="entry name" value="TRYPSIN_DOM"/>
    <property type="match status" value="1"/>
</dbReference>
<protein>
    <submittedName>
        <fullName evidence="13">Trypsin beta</fullName>
    </submittedName>
</protein>
<evidence type="ECO:0000256" key="4">
    <source>
        <dbReference type="ARBA" id="ARBA00022801"/>
    </source>
</evidence>
<keyword evidence="7" id="KW-1015">Disulfide bond</keyword>